<dbReference type="CDD" id="cd00009">
    <property type="entry name" value="AAA"/>
    <property type="match status" value="1"/>
</dbReference>
<evidence type="ECO:0000256" key="2">
    <source>
        <dbReference type="ARBA" id="ARBA00022741"/>
    </source>
</evidence>
<evidence type="ECO:0000313" key="5">
    <source>
        <dbReference type="EMBL" id="MFC1799285.1"/>
    </source>
</evidence>
<evidence type="ECO:0000259" key="4">
    <source>
        <dbReference type="SMART" id="SM00382"/>
    </source>
</evidence>
<evidence type="ECO:0000256" key="3">
    <source>
        <dbReference type="ARBA" id="ARBA00022840"/>
    </source>
</evidence>
<sequence length="472" mass="52530">MGLLQYLGEAKLLYAALSWVEELDESIQPQVRVALGSDFARIAVIAGDSDGRFSPEESEPVIALLMVALQGGEGLGRIAMWDLTPPGDPARKTIQKGLEDLLNSVRVGDMGKQFVVPGFLKSMSAMDGDRFFDQTVAAMHRYAQLIVKSDGTVTKKEEEALKQIWTELHEMPAVASPDEDSATAVVTTGSIEPQESLEQLLEQLNDLVGLQSIKQEVLTLMNFLRIQKERMDRGLTKTPLSLHAVFYGPPGTGKTTIARLLGGIYRCLGFLSKGHVIETDRSGLVAGYVGQTCIKTDEIVKNALDGVLFIDEAYALEPEGSLNDFGQEAIDILLKRMEDSRDRFVVVVAGYTDEMSRFLKSNPGMRSRFNRYFYFSDYNPEELLSIFERFCRKSNFTLTEQARERADAIMRVLFENRDKSFGNARVARNLFEKAVQRQANRIAGIAPLTEDILMTISAEDIPPESHFDHGPV</sequence>
<keyword evidence="6" id="KW-1185">Reference proteome</keyword>
<accession>A0ABV6YMI6</accession>
<dbReference type="Gene3D" id="3.40.50.300">
    <property type="entry name" value="P-loop containing nucleotide triphosphate hydrolases"/>
    <property type="match status" value="1"/>
</dbReference>
<dbReference type="InterPro" id="IPR000641">
    <property type="entry name" value="CbxX/CfxQ"/>
</dbReference>
<dbReference type="PRINTS" id="PR00819">
    <property type="entry name" value="CBXCFQXSUPER"/>
</dbReference>
<dbReference type="Proteomes" id="UP001594288">
    <property type="component" value="Unassembled WGS sequence"/>
</dbReference>
<dbReference type="Pfam" id="PF17866">
    <property type="entry name" value="AAA_lid_6"/>
    <property type="match status" value="1"/>
</dbReference>
<gene>
    <name evidence="5" type="ORF">ACFL2Z_00020</name>
</gene>
<dbReference type="SMART" id="SM00382">
    <property type="entry name" value="AAA"/>
    <property type="match status" value="1"/>
</dbReference>
<comment type="caution">
    <text evidence="5">The sequence shown here is derived from an EMBL/GenBank/DDBJ whole genome shotgun (WGS) entry which is preliminary data.</text>
</comment>
<dbReference type="InterPro" id="IPR050773">
    <property type="entry name" value="CbxX/CfxQ_RuBisCO_ESX"/>
</dbReference>
<evidence type="ECO:0000256" key="1">
    <source>
        <dbReference type="ARBA" id="ARBA00010378"/>
    </source>
</evidence>
<protein>
    <submittedName>
        <fullName evidence="5">AAA family ATPase</fullName>
    </submittedName>
</protein>
<reference evidence="5 6" key="1">
    <citation type="submission" date="2024-09" db="EMBL/GenBank/DDBJ databases">
        <authorList>
            <person name="D'Angelo T."/>
        </authorList>
    </citation>
    <scope>NUCLEOTIDE SEQUENCE [LARGE SCALE GENOMIC DNA]</scope>
    <source>
        <strain evidence="5">SAG AM-311-F02</strain>
    </source>
</reference>
<dbReference type="PANTHER" id="PTHR43392">
    <property type="entry name" value="AAA-TYPE ATPASE FAMILY PROTEIN / ANKYRIN REPEAT FAMILY PROTEIN"/>
    <property type="match status" value="1"/>
</dbReference>
<dbReference type="InterPro" id="IPR003959">
    <property type="entry name" value="ATPase_AAA_core"/>
</dbReference>
<name>A0ABV6YMI6_UNCEI</name>
<evidence type="ECO:0000313" key="6">
    <source>
        <dbReference type="Proteomes" id="UP001594288"/>
    </source>
</evidence>
<dbReference type="Gene3D" id="1.10.8.60">
    <property type="match status" value="1"/>
</dbReference>
<dbReference type="SUPFAM" id="SSF52540">
    <property type="entry name" value="P-loop containing nucleoside triphosphate hydrolases"/>
    <property type="match status" value="1"/>
</dbReference>
<dbReference type="InterPro" id="IPR003593">
    <property type="entry name" value="AAA+_ATPase"/>
</dbReference>
<comment type="similarity">
    <text evidence="1">Belongs to the CbxX/CfxQ family.</text>
</comment>
<dbReference type="Pfam" id="PF00004">
    <property type="entry name" value="AAA"/>
    <property type="match status" value="1"/>
</dbReference>
<keyword evidence="3" id="KW-0067">ATP-binding</keyword>
<dbReference type="InterPro" id="IPR041627">
    <property type="entry name" value="AAA_lid_6"/>
</dbReference>
<feature type="domain" description="AAA+ ATPase" evidence="4">
    <location>
        <begin position="240"/>
        <end position="379"/>
    </location>
</feature>
<keyword evidence="2" id="KW-0547">Nucleotide-binding</keyword>
<dbReference type="EMBL" id="JBHPEI010000001">
    <property type="protein sequence ID" value="MFC1799285.1"/>
    <property type="molecule type" value="Genomic_DNA"/>
</dbReference>
<proteinExistence type="inferred from homology"/>
<dbReference type="PANTHER" id="PTHR43392:SF2">
    <property type="entry name" value="AAA-TYPE ATPASE FAMILY PROTEIN _ ANKYRIN REPEAT FAMILY PROTEIN"/>
    <property type="match status" value="1"/>
</dbReference>
<organism evidence="5 6">
    <name type="scientific">Eiseniibacteriota bacterium</name>
    <dbReference type="NCBI Taxonomy" id="2212470"/>
    <lineage>
        <taxon>Bacteria</taxon>
        <taxon>Candidatus Eiseniibacteriota</taxon>
    </lineage>
</organism>
<dbReference type="InterPro" id="IPR027417">
    <property type="entry name" value="P-loop_NTPase"/>
</dbReference>